<dbReference type="SUPFAM" id="SSF52402">
    <property type="entry name" value="Adenine nucleotide alpha hydrolases-like"/>
    <property type="match status" value="1"/>
</dbReference>
<comment type="caution">
    <text evidence="1">The sequence shown here is derived from an EMBL/GenBank/DDBJ whole genome shotgun (WGS) entry which is preliminary data.</text>
</comment>
<protein>
    <submittedName>
        <fullName evidence="1">Uncharacterized protein</fullName>
    </submittedName>
</protein>
<keyword evidence="2" id="KW-1185">Reference proteome</keyword>
<dbReference type="AlphaFoldDB" id="A0A5C5U2Z3"/>
<dbReference type="RefSeq" id="WP_146387306.1">
    <property type="nucleotide sequence ID" value="NZ_VOHK01000004.1"/>
</dbReference>
<sequence length="371" mass="40696">MSNEHPLTIERAGIDREGDGARLHALVDGRELWFHVPARLSPVLRADPFLAAALLPAMRSCRPIAIDPSLPVSPALLAGIARLQSIFRLWFEWAHPVEITGGTPEPAPESHGVGALFSGGVDSSFTLLDNQHQIDNLLFVDRVDTGKKFNSSAYHSALPAMQHVARHFGAELLEASTNAKEFSHGYGIDWHDAMGGCFSALAMSCRFAELKFPSSTPWLDLAPLGTHPVTDPLWSTETTKIVHHGSEHLRIEKLARLAGSPVIMDNLRVCMQGNAGNCGKCEKCLRTMAGIRAIGARSGSLPPLLDPAPIRHVRLGGTLVLDWEEILHACDPQVDPALWRAVKKMTVRRRIRASLRDLRDQMRSLLNMRAA</sequence>
<proteinExistence type="predicted"/>
<dbReference type="OrthoDB" id="5413327at2"/>
<reference evidence="1 2" key="1">
    <citation type="journal article" date="2008" name="Int. J. Syst. Evol. Microbiol.">
        <title>Luteimonas marina sp. nov., isolated from seawater.</title>
        <authorList>
            <person name="Baik K.S."/>
            <person name="Park S.C."/>
            <person name="Kim M.S."/>
            <person name="Kim E.M."/>
            <person name="Park C."/>
            <person name="Chun J."/>
            <person name="Seong C.N."/>
        </authorList>
    </citation>
    <scope>NUCLEOTIDE SEQUENCE [LARGE SCALE GENOMIC DNA]</scope>
    <source>
        <strain evidence="1 2">FR1330</strain>
    </source>
</reference>
<organism evidence="1 2">
    <name type="scientific">Luteimonas marina</name>
    <dbReference type="NCBI Taxonomy" id="488485"/>
    <lineage>
        <taxon>Bacteria</taxon>
        <taxon>Pseudomonadati</taxon>
        <taxon>Pseudomonadota</taxon>
        <taxon>Gammaproteobacteria</taxon>
        <taxon>Lysobacterales</taxon>
        <taxon>Lysobacteraceae</taxon>
        <taxon>Luteimonas</taxon>
    </lineage>
</organism>
<evidence type="ECO:0000313" key="2">
    <source>
        <dbReference type="Proteomes" id="UP000319980"/>
    </source>
</evidence>
<gene>
    <name evidence="1" type="ORF">FQY83_09255</name>
</gene>
<name>A0A5C5U2Z3_9GAMM</name>
<evidence type="ECO:0000313" key="1">
    <source>
        <dbReference type="EMBL" id="TWT19945.1"/>
    </source>
</evidence>
<dbReference type="Proteomes" id="UP000319980">
    <property type="component" value="Unassembled WGS sequence"/>
</dbReference>
<accession>A0A5C5U2Z3</accession>
<dbReference type="EMBL" id="VOHK01000004">
    <property type="protein sequence ID" value="TWT19945.1"/>
    <property type="molecule type" value="Genomic_DNA"/>
</dbReference>